<name>A0A8J7MGV9_9BACT</name>
<sequence length="283" mass="32674">MKEIAKFNIWGGHSSFFRPTLKEEAFEECVKRWPKFPQGGGPNLKIEVEYDSPIFHEIVQFIRESSGQEPYLKRFPSLPREEKDQYQIRGERKFTKSELDEATHLLAFPVNYISKYTARLPNGQIQLARRDIKSKPLGKSMTIGTCLCTDTVKNEMEAEGFKNLSFTEVDVKGKLPPKEPLWEIGGEQALPKVLNPLVNEEGKTPDHSVNGCWVDDIFFPPLLEFNESEVVARLGEFDVASTSERWCSGTFEKRSPFLICSQRFRQWCTSRKYKMNYFPVSLK</sequence>
<dbReference type="EMBL" id="JAENIM010000039">
    <property type="protein sequence ID" value="MBK1791599.1"/>
    <property type="molecule type" value="Genomic_DNA"/>
</dbReference>
<evidence type="ECO:0000313" key="2">
    <source>
        <dbReference type="Proteomes" id="UP000624703"/>
    </source>
</evidence>
<gene>
    <name evidence="1" type="ORF">JIN82_10590</name>
</gene>
<comment type="caution">
    <text evidence="1">The sequence shown here is derived from an EMBL/GenBank/DDBJ whole genome shotgun (WGS) entry which is preliminary data.</text>
</comment>
<organism evidence="1 2">
    <name type="scientific">Persicirhabdus sediminis</name>
    <dbReference type="NCBI Taxonomy" id="454144"/>
    <lineage>
        <taxon>Bacteria</taxon>
        <taxon>Pseudomonadati</taxon>
        <taxon>Verrucomicrobiota</taxon>
        <taxon>Verrucomicrobiia</taxon>
        <taxon>Verrucomicrobiales</taxon>
        <taxon>Verrucomicrobiaceae</taxon>
        <taxon>Persicirhabdus</taxon>
    </lineage>
</organism>
<reference evidence="1" key="1">
    <citation type="submission" date="2021-01" db="EMBL/GenBank/DDBJ databases">
        <title>Modified the classification status of verrucomicrobia.</title>
        <authorList>
            <person name="Feng X."/>
        </authorList>
    </citation>
    <scope>NUCLEOTIDE SEQUENCE</scope>
    <source>
        <strain evidence="1">_KCTC 22039</strain>
    </source>
</reference>
<protein>
    <submittedName>
        <fullName evidence="1">Uncharacterized protein</fullName>
    </submittedName>
</protein>
<dbReference type="RefSeq" id="WP_200311596.1">
    <property type="nucleotide sequence ID" value="NZ_JAENIM010000039.1"/>
</dbReference>
<dbReference type="Proteomes" id="UP000624703">
    <property type="component" value="Unassembled WGS sequence"/>
</dbReference>
<evidence type="ECO:0000313" key="1">
    <source>
        <dbReference type="EMBL" id="MBK1791599.1"/>
    </source>
</evidence>
<keyword evidence="2" id="KW-1185">Reference proteome</keyword>
<accession>A0A8J7MGV9</accession>
<dbReference type="AlphaFoldDB" id="A0A8J7MGV9"/>
<proteinExistence type="predicted"/>